<reference evidence="2 3" key="1">
    <citation type="submission" date="2019-02" db="EMBL/GenBank/DDBJ databases">
        <title>Deep-cultivation of Planctomycetes and their phenomic and genomic characterization uncovers novel biology.</title>
        <authorList>
            <person name="Wiegand S."/>
            <person name="Jogler M."/>
            <person name="Boedeker C."/>
            <person name="Pinto D."/>
            <person name="Vollmers J."/>
            <person name="Rivas-Marin E."/>
            <person name="Kohn T."/>
            <person name="Peeters S.H."/>
            <person name="Heuer A."/>
            <person name="Rast P."/>
            <person name="Oberbeckmann S."/>
            <person name="Bunk B."/>
            <person name="Jeske O."/>
            <person name="Meyerdierks A."/>
            <person name="Storesund J.E."/>
            <person name="Kallscheuer N."/>
            <person name="Luecker S."/>
            <person name="Lage O.M."/>
            <person name="Pohl T."/>
            <person name="Merkel B.J."/>
            <person name="Hornburger P."/>
            <person name="Mueller R.-W."/>
            <person name="Bruemmer F."/>
            <person name="Labrenz M."/>
            <person name="Spormann A.M."/>
            <person name="Op den Camp H."/>
            <person name="Overmann J."/>
            <person name="Amann R."/>
            <person name="Jetten M.S.M."/>
            <person name="Mascher T."/>
            <person name="Medema M.H."/>
            <person name="Devos D.P."/>
            <person name="Kaster A.-K."/>
            <person name="Ovreas L."/>
            <person name="Rohde M."/>
            <person name="Galperin M.Y."/>
            <person name="Jogler C."/>
        </authorList>
    </citation>
    <scope>NUCLEOTIDE SEQUENCE [LARGE SCALE GENOMIC DNA]</scope>
    <source>
        <strain evidence="2 3">ElP</strain>
    </source>
</reference>
<dbReference type="Proteomes" id="UP000317835">
    <property type="component" value="Chromosome"/>
</dbReference>
<name>A0A518H828_9BACT</name>
<evidence type="ECO:0000313" key="2">
    <source>
        <dbReference type="EMBL" id="QDV37017.1"/>
    </source>
</evidence>
<accession>A0A518H828</accession>
<feature type="region of interest" description="Disordered" evidence="1">
    <location>
        <begin position="1"/>
        <end position="57"/>
    </location>
</feature>
<dbReference type="EMBL" id="CP036426">
    <property type="protein sequence ID" value="QDV37017.1"/>
    <property type="molecule type" value="Genomic_DNA"/>
</dbReference>
<feature type="compositionally biased region" description="Basic and acidic residues" evidence="1">
    <location>
        <begin position="13"/>
        <end position="27"/>
    </location>
</feature>
<gene>
    <name evidence="2" type="ORF">ElP_49500</name>
</gene>
<evidence type="ECO:0000313" key="3">
    <source>
        <dbReference type="Proteomes" id="UP000317835"/>
    </source>
</evidence>
<dbReference type="AlphaFoldDB" id="A0A518H828"/>
<feature type="compositionally biased region" description="Polar residues" evidence="1">
    <location>
        <begin position="1"/>
        <end position="12"/>
    </location>
</feature>
<protein>
    <submittedName>
        <fullName evidence="2">Uncharacterized protein</fullName>
    </submittedName>
</protein>
<evidence type="ECO:0000256" key="1">
    <source>
        <dbReference type="SAM" id="MobiDB-lite"/>
    </source>
</evidence>
<proteinExistence type="predicted"/>
<sequence>MSNTFWPWSQRTDPGHADDRKRLERGGQADPRTGPLAFPAHDPGVGTGTRVTAPSDAEETRAAYLAITPAS</sequence>
<keyword evidence="3" id="KW-1185">Reference proteome</keyword>
<organism evidence="2 3">
    <name type="scientific">Tautonia plasticadhaerens</name>
    <dbReference type="NCBI Taxonomy" id="2527974"/>
    <lineage>
        <taxon>Bacteria</taxon>
        <taxon>Pseudomonadati</taxon>
        <taxon>Planctomycetota</taxon>
        <taxon>Planctomycetia</taxon>
        <taxon>Isosphaerales</taxon>
        <taxon>Isosphaeraceae</taxon>
        <taxon>Tautonia</taxon>
    </lineage>
</organism>
<dbReference type="KEGG" id="tpla:ElP_49500"/>